<reference evidence="1" key="1">
    <citation type="submission" date="2020-10" db="EMBL/GenBank/DDBJ databases">
        <authorList>
            <person name="Gilroy R."/>
        </authorList>
    </citation>
    <scope>NUCLEOTIDE SEQUENCE</scope>
    <source>
        <strain evidence="1">8207</strain>
    </source>
</reference>
<evidence type="ECO:0000313" key="2">
    <source>
        <dbReference type="Proteomes" id="UP000823630"/>
    </source>
</evidence>
<proteinExistence type="predicted"/>
<sequence>MAINFPEYYYRLVSNQTVNRAKFILRNIDKIETITNNAHSNQSVYEVSLSAYFIVRNYENPMLMYPKWLAMWNPFAAIRIARHLIPDWCTQVNKFWDARDTYIKNKYPRYYSKLR</sequence>
<reference evidence="1" key="2">
    <citation type="journal article" date="2021" name="PeerJ">
        <title>Extensive microbial diversity within the chicken gut microbiome revealed by metagenomics and culture.</title>
        <authorList>
            <person name="Gilroy R."/>
            <person name="Ravi A."/>
            <person name="Getino M."/>
            <person name="Pursley I."/>
            <person name="Horton D.L."/>
            <person name="Alikhan N.F."/>
            <person name="Baker D."/>
            <person name="Gharbi K."/>
            <person name="Hall N."/>
            <person name="Watson M."/>
            <person name="Adriaenssens E.M."/>
            <person name="Foster-Nyarko E."/>
            <person name="Jarju S."/>
            <person name="Secka A."/>
            <person name="Antonio M."/>
            <person name="Oren A."/>
            <person name="Chaudhuri R.R."/>
            <person name="La Ragione R."/>
            <person name="Hildebrand F."/>
            <person name="Pallen M.J."/>
        </authorList>
    </citation>
    <scope>NUCLEOTIDE SEQUENCE</scope>
    <source>
        <strain evidence="1">8207</strain>
    </source>
</reference>
<dbReference type="Proteomes" id="UP000823630">
    <property type="component" value="Unassembled WGS sequence"/>
</dbReference>
<evidence type="ECO:0000313" key="1">
    <source>
        <dbReference type="EMBL" id="MBO8425269.1"/>
    </source>
</evidence>
<gene>
    <name evidence="1" type="ORF">IAC69_02185</name>
</gene>
<organism evidence="1 2">
    <name type="scientific">Candidatus Enterousia avistercoris</name>
    <dbReference type="NCBI Taxonomy" id="2840788"/>
    <lineage>
        <taxon>Bacteria</taxon>
        <taxon>Pseudomonadati</taxon>
        <taxon>Pseudomonadota</taxon>
        <taxon>Alphaproteobacteria</taxon>
        <taxon>Candidatus Enterousia</taxon>
    </lineage>
</organism>
<name>A0A9D9GUQ5_9PROT</name>
<dbReference type="EMBL" id="JADINC010000032">
    <property type="protein sequence ID" value="MBO8425269.1"/>
    <property type="molecule type" value="Genomic_DNA"/>
</dbReference>
<accession>A0A9D9GUQ5</accession>
<comment type="caution">
    <text evidence="1">The sequence shown here is derived from an EMBL/GenBank/DDBJ whole genome shotgun (WGS) entry which is preliminary data.</text>
</comment>
<dbReference type="AlphaFoldDB" id="A0A9D9GUQ5"/>
<protein>
    <submittedName>
        <fullName evidence="1">Uncharacterized protein</fullName>
    </submittedName>
</protein>